<organism evidence="1 2">
    <name type="scientific">Ureibacillus endophyticus</name>
    <dbReference type="NCBI Taxonomy" id="1978490"/>
    <lineage>
        <taxon>Bacteria</taxon>
        <taxon>Bacillati</taxon>
        <taxon>Bacillota</taxon>
        <taxon>Bacilli</taxon>
        <taxon>Bacillales</taxon>
        <taxon>Caryophanaceae</taxon>
        <taxon>Ureibacillus</taxon>
    </lineage>
</organism>
<comment type="caution">
    <text evidence="1">The sequence shown here is derived from an EMBL/GenBank/DDBJ whole genome shotgun (WGS) entry which is preliminary data.</text>
</comment>
<gene>
    <name evidence="1" type="ORF">D8M03_11840</name>
</gene>
<keyword evidence="2" id="KW-1185">Reference proteome</keyword>
<name>A0A494YZ30_9BACL</name>
<proteinExistence type="predicted"/>
<accession>A0A494YZ30</accession>
<protein>
    <recommendedName>
        <fullName evidence="3">Glycosyltransferase family 1 protein</fullName>
    </recommendedName>
</protein>
<evidence type="ECO:0008006" key="3">
    <source>
        <dbReference type="Google" id="ProtNLM"/>
    </source>
</evidence>
<dbReference type="AlphaFoldDB" id="A0A494YZ30"/>
<dbReference type="Gene3D" id="3.40.50.2000">
    <property type="entry name" value="Glycogen Phosphorylase B"/>
    <property type="match status" value="1"/>
</dbReference>
<dbReference type="EMBL" id="RBZN01000030">
    <property type="protein sequence ID" value="RKQ15437.1"/>
    <property type="molecule type" value="Genomic_DNA"/>
</dbReference>
<dbReference type="SUPFAM" id="SSF53756">
    <property type="entry name" value="UDP-Glycosyltransferase/glycogen phosphorylase"/>
    <property type="match status" value="1"/>
</dbReference>
<dbReference type="Proteomes" id="UP000272238">
    <property type="component" value="Unassembled WGS sequence"/>
</dbReference>
<sequence length="346" mass="41277">MKIALVCPSNKLFMPYVSNYELILSHLNIPYDIINWDRFKIENSHISYKDKKIGHKRSYYDYLKYKKYLLYKLTYEKYDKIIVFGIQLSYFLKNILIKKYKKNFVIDIRDYNKIKHFFNLKKLIQYTSFTVISSACYKEWLPENLNYLINHNTQITCINELKEIRPFNQQKIGIANIGAIRDFEINKELIQSLSNNNRFEMFFHGESEINENIQKFVEVNKIKNVLITGRYLKDVEEQLYNNCDLVNVLRYNDSINNKTALPNRIYNSVIHGKPMIAYEGTYLADQISKYNLGIVLSSFSNVDQNIIKYLTQFNTEEFNEGRKRFISKTINENNLFKKNLIKFINS</sequence>
<evidence type="ECO:0000313" key="1">
    <source>
        <dbReference type="EMBL" id="RKQ15437.1"/>
    </source>
</evidence>
<evidence type="ECO:0000313" key="2">
    <source>
        <dbReference type="Proteomes" id="UP000272238"/>
    </source>
</evidence>
<dbReference type="RefSeq" id="WP_121214994.1">
    <property type="nucleotide sequence ID" value="NZ_RBZN01000030.1"/>
</dbReference>
<reference evidence="1 2" key="1">
    <citation type="journal article" date="2016" name="Antonie Van Leeuwenhoek">
        <title>Lysinibacillus endophyticus sp. nov., an indole-3-acetic acid producing endophytic bacterium isolated from corn root (Zea mays cv. Xinken-5).</title>
        <authorList>
            <person name="Yu J."/>
            <person name="Guan X."/>
            <person name="Liu C."/>
            <person name="Xiang W."/>
            <person name="Yu Z."/>
            <person name="Liu X."/>
            <person name="Wang G."/>
        </authorList>
    </citation>
    <scope>NUCLEOTIDE SEQUENCE [LARGE SCALE GENOMIC DNA]</scope>
    <source>
        <strain evidence="1 2">DSM 100506</strain>
    </source>
</reference>
<dbReference type="OrthoDB" id="2052976at2"/>